<reference evidence="4" key="1">
    <citation type="submission" date="2020-12" db="EMBL/GenBank/DDBJ databases">
        <title>Bacterial taxonomy.</title>
        <authorList>
            <person name="Pan X."/>
        </authorList>
    </citation>
    <scope>NUCLEOTIDE SEQUENCE</scope>
    <source>
        <strain evidence="4">B2012</strain>
    </source>
</reference>
<keyword evidence="2" id="KW-0378">Hydrolase</keyword>
<comment type="similarity">
    <text evidence="1">Belongs to the AB hydrolase superfamily. AB hydrolase 2 family.</text>
</comment>
<dbReference type="RefSeq" id="WP_198883645.1">
    <property type="nucleotide sequence ID" value="NZ_JAEKJA010000020.1"/>
</dbReference>
<name>A0A934IJB1_9HYPH</name>
<dbReference type="Gene3D" id="3.40.50.1820">
    <property type="entry name" value="alpha/beta hydrolase"/>
    <property type="match status" value="1"/>
</dbReference>
<evidence type="ECO:0000256" key="2">
    <source>
        <dbReference type="ARBA" id="ARBA00022801"/>
    </source>
</evidence>
<dbReference type="PANTHER" id="PTHR10655">
    <property type="entry name" value="LYSOPHOSPHOLIPASE-RELATED"/>
    <property type="match status" value="1"/>
</dbReference>
<comment type="caution">
    <text evidence="4">The sequence shown here is derived from an EMBL/GenBank/DDBJ whole genome shotgun (WGS) entry which is preliminary data.</text>
</comment>
<dbReference type="PANTHER" id="PTHR10655:SF17">
    <property type="entry name" value="LYSOPHOSPHOLIPASE-LIKE PROTEIN 1"/>
    <property type="match status" value="1"/>
</dbReference>
<dbReference type="Pfam" id="PF02230">
    <property type="entry name" value="Abhydrolase_2"/>
    <property type="match status" value="1"/>
</dbReference>
<accession>A0A934IJB1</accession>
<evidence type="ECO:0000256" key="1">
    <source>
        <dbReference type="ARBA" id="ARBA00006499"/>
    </source>
</evidence>
<protein>
    <submittedName>
        <fullName evidence="4">Prolyl oligopeptidase family serine peptidase</fullName>
    </submittedName>
</protein>
<proteinExistence type="inferred from homology"/>
<evidence type="ECO:0000313" key="5">
    <source>
        <dbReference type="Proteomes" id="UP000609531"/>
    </source>
</evidence>
<dbReference type="AlphaFoldDB" id="A0A934IJB1"/>
<organism evidence="4 5">
    <name type="scientific">Acuticoccus mangrovi</name>
    <dbReference type="NCBI Taxonomy" id="2796142"/>
    <lineage>
        <taxon>Bacteria</taxon>
        <taxon>Pseudomonadati</taxon>
        <taxon>Pseudomonadota</taxon>
        <taxon>Alphaproteobacteria</taxon>
        <taxon>Hyphomicrobiales</taxon>
        <taxon>Amorphaceae</taxon>
        <taxon>Acuticoccus</taxon>
    </lineage>
</organism>
<feature type="domain" description="Phospholipase/carboxylesterase/thioesterase" evidence="3">
    <location>
        <begin position="14"/>
        <end position="207"/>
    </location>
</feature>
<dbReference type="InterPro" id="IPR029058">
    <property type="entry name" value="AB_hydrolase_fold"/>
</dbReference>
<dbReference type="GO" id="GO:0016787">
    <property type="term" value="F:hydrolase activity"/>
    <property type="evidence" value="ECO:0007669"/>
    <property type="project" value="UniProtKB-KW"/>
</dbReference>
<gene>
    <name evidence="4" type="ORF">JCR33_18680</name>
</gene>
<dbReference type="Proteomes" id="UP000609531">
    <property type="component" value="Unassembled WGS sequence"/>
</dbReference>
<dbReference type="InterPro" id="IPR050565">
    <property type="entry name" value="LYPA1-2/EST-like"/>
</dbReference>
<dbReference type="SUPFAM" id="SSF53474">
    <property type="entry name" value="alpha/beta-Hydrolases"/>
    <property type="match status" value="1"/>
</dbReference>
<evidence type="ECO:0000313" key="4">
    <source>
        <dbReference type="EMBL" id="MBJ3777739.1"/>
    </source>
</evidence>
<keyword evidence="5" id="KW-1185">Reference proteome</keyword>
<sequence length="212" mass="22088">MSLLTGPRKSPRSGRPPTSLVVFLHGYGADGADLISLADIFARALPNTQFVSPNAPAATPMGGRQWFPLTMRDPAEYVRGVAAAAPSLDAFLDAELARYALDETALALVGFSQGTMMALHVGYRRPRPLAAIVGFSGLCADPEPADLPPVPTLLIHGTADNILPAGHTLQAATALGGAGVPVEFHFRPGLAHGIDEDGLAMAGDHLARSLPR</sequence>
<evidence type="ECO:0000259" key="3">
    <source>
        <dbReference type="Pfam" id="PF02230"/>
    </source>
</evidence>
<dbReference type="EMBL" id="JAEKJA010000020">
    <property type="protein sequence ID" value="MBJ3777739.1"/>
    <property type="molecule type" value="Genomic_DNA"/>
</dbReference>
<dbReference type="InterPro" id="IPR003140">
    <property type="entry name" value="PLipase/COase/thioEstase"/>
</dbReference>